<dbReference type="EMBL" id="MU006717">
    <property type="protein sequence ID" value="KAF2627304.1"/>
    <property type="molecule type" value="Genomic_DNA"/>
</dbReference>
<name>A0ACB6RZU6_9PLEO</name>
<gene>
    <name evidence="1" type="ORF">BU25DRAFT_61175</name>
</gene>
<sequence length="179" mass="19132">MYCCCSCSGLCLSHRAIRVCLHDVSVVQTESAIGTGKSTAPAHVADMTSSLHKLSHILGYNTVLVCAGRVVVTGYSTVLICAGRVWVATMFWVATKLAVTVCICATRVWVEVEVAVRVVVTAAPAIFDVRVTAGRVDVIVANEVIVESREDVRLMVEVSIENEVTVTGVPKGEKEQPVS</sequence>
<comment type="caution">
    <text evidence="1">The sequence shown here is derived from an EMBL/GenBank/DDBJ whole genome shotgun (WGS) entry which is preliminary data.</text>
</comment>
<keyword evidence="2" id="KW-1185">Reference proteome</keyword>
<dbReference type="Proteomes" id="UP000799754">
    <property type="component" value="Unassembled WGS sequence"/>
</dbReference>
<evidence type="ECO:0000313" key="2">
    <source>
        <dbReference type="Proteomes" id="UP000799754"/>
    </source>
</evidence>
<evidence type="ECO:0000313" key="1">
    <source>
        <dbReference type="EMBL" id="KAF2627304.1"/>
    </source>
</evidence>
<proteinExistence type="predicted"/>
<protein>
    <submittedName>
        <fullName evidence="1">Uncharacterized protein</fullName>
    </submittedName>
</protein>
<accession>A0ACB6RZU6</accession>
<organism evidence="1 2">
    <name type="scientific">Macroventuria anomochaeta</name>
    <dbReference type="NCBI Taxonomy" id="301207"/>
    <lineage>
        <taxon>Eukaryota</taxon>
        <taxon>Fungi</taxon>
        <taxon>Dikarya</taxon>
        <taxon>Ascomycota</taxon>
        <taxon>Pezizomycotina</taxon>
        <taxon>Dothideomycetes</taxon>
        <taxon>Pleosporomycetidae</taxon>
        <taxon>Pleosporales</taxon>
        <taxon>Pleosporineae</taxon>
        <taxon>Didymellaceae</taxon>
        <taxon>Macroventuria</taxon>
    </lineage>
</organism>
<reference evidence="1" key="1">
    <citation type="journal article" date="2020" name="Stud. Mycol.">
        <title>101 Dothideomycetes genomes: a test case for predicting lifestyles and emergence of pathogens.</title>
        <authorList>
            <person name="Haridas S."/>
            <person name="Albert R."/>
            <person name="Binder M."/>
            <person name="Bloem J."/>
            <person name="Labutti K."/>
            <person name="Salamov A."/>
            <person name="Andreopoulos B."/>
            <person name="Baker S."/>
            <person name="Barry K."/>
            <person name="Bills G."/>
            <person name="Bluhm B."/>
            <person name="Cannon C."/>
            <person name="Castanera R."/>
            <person name="Culley D."/>
            <person name="Daum C."/>
            <person name="Ezra D."/>
            <person name="Gonzalez J."/>
            <person name="Henrissat B."/>
            <person name="Kuo A."/>
            <person name="Liang C."/>
            <person name="Lipzen A."/>
            <person name="Lutzoni F."/>
            <person name="Magnuson J."/>
            <person name="Mondo S."/>
            <person name="Nolan M."/>
            <person name="Ohm R."/>
            <person name="Pangilinan J."/>
            <person name="Park H.-J."/>
            <person name="Ramirez L."/>
            <person name="Alfaro M."/>
            <person name="Sun H."/>
            <person name="Tritt A."/>
            <person name="Yoshinaga Y."/>
            <person name="Zwiers L.-H."/>
            <person name="Turgeon B."/>
            <person name="Goodwin S."/>
            <person name="Spatafora J."/>
            <person name="Crous P."/>
            <person name="Grigoriev I."/>
        </authorList>
    </citation>
    <scope>NUCLEOTIDE SEQUENCE</scope>
    <source>
        <strain evidence="1">CBS 525.71</strain>
    </source>
</reference>